<dbReference type="Gene3D" id="3.40.50.880">
    <property type="match status" value="1"/>
</dbReference>
<dbReference type="AlphaFoldDB" id="A0A1Q9HJF6"/>
<evidence type="ECO:0000256" key="1">
    <source>
        <dbReference type="ARBA" id="ARBA00001946"/>
    </source>
</evidence>
<comment type="cofactor">
    <cofactor evidence="1">
        <name>Mg(2+)</name>
        <dbReference type="ChEBI" id="CHEBI:18420"/>
    </cofactor>
</comment>
<evidence type="ECO:0000313" key="12">
    <source>
        <dbReference type="EMBL" id="OLQ90437.1"/>
    </source>
</evidence>
<accession>A0A1Q9HJF6</accession>
<keyword evidence="4" id="KW-0169">Cobalamin biosynthesis</keyword>
<dbReference type="InterPro" id="IPR027417">
    <property type="entry name" value="P-loop_NTPase"/>
</dbReference>
<dbReference type="PANTHER" id="PTHR43873">
    <property type="entry name" value="COBYRINATE A,C-DIAMIDE SYNTHASE"/>
    <property type="match status" value="1"/>
</dbReference>
<dbReference type="EMBL" id="MJMJ01000012">
    <property type="protein sequence ID" value="OLQ90437.1"/>
    <property type="molecule type" value="Genomic_DNA"/>
</dbReference>
<dbReference type="InterPro" id="IPR002586">
    <property type="entry name" value="CobQ/CobB/MinD/ParA_Nub-bd_dom"/>
</dbReference>
<dbReference type="CDD" id="cd03130">
    <property type="entry name" value="GATase1_CobB"/>
    <property type="match status" value="1"/>
</dbReference>
<sequence>MNPDISDSTKVCCPALVVAAPSSGSGKTTVVAAIARYFTNQGKRVRVFKTGPDFIDPDFLAFASRHPVYQLDFWMCGEANCKAMIAKAAQQADLILIEGVMGMFDGQCSSADIAATLGIPVLAVIDAGAMAQTFGAIAYGLAHFRSDIDMYGVFANRVGSSAHAQMLKDSLPHSLAFCGYLPKNSGLTLPERHLGLVRASELDDLDQRLDLAAALLVEHGDIHMPPAIEFEVVAENSIPRQLVGVTIAIARDNAFCFLYQANLELLEQMGAKIVYFSPLAGEGLPECDALYLPGGYPELYLDKLASNTQLYAQIAQHIETNKPVLAECGGMLFLNKTLTDCSDKIGDMCGVLDAHSRMENSLQALGLVEGVFEASLHDATLRGHTFHYSKTDSNEEVLCHPISQRGKKLDPVWIHRKVVASYVHWYFPYNVALTAKIFKGEI</sequence>
<dbReference type="GO" id="GO:0042242">
    <property type="term" value="F:cobyrinic acid a,c-diamide synthase activity"/>
    <property type="evidence" value="ECO:0007669"/>
    <property type="project" value="InterPro"/>
</dbReference>
<dbReference type="GO" id="GO:0005524">
    <property type="term" value="F:ATP binding"/>
    <property type="evidence" value="ECO:0007669"/>
    <property type="project" value="UniProtKB-KW"/>
</dbReference>
<reference evidence="12 13" key="1">
    <citation type="submission" date="2016-09" db="EMBL/GenBank/DDBJ databases">
        <title>Genomic Taxonomy of the Vibrionaceae.</title>
        <authorList>
            <person name="Gonzalez-Castillo A."/>
            <person name="Gomez-Gil B."/>
            <person name="Enciso-Ibarra K."/>
        </authorList>
    </citation>
    <scope>NUCLEOTIDE SEQUENCE [LARGE SCALE GENOMIC DNA]</scope>
    <source>
        <strain evidence="12 13">CAIM 703</strain>
    </source>
</reference>
<dbReference type="SUPFAM" id="SSF52317">
    <property type="entry name" value="Class I glutamine amidotransferase-like"/>
    <property type="match status" value="1"/>
</dbReference>
<comment type="caution">
    <text evidence="12">The sequence shown here is derived from an EMBL/GenBank/DDBJ whole genome shotgun (WGS) entry which is preliminary data.</text>
</comment>
<evidence type="ECO:0000256" key="5">
    <source>
        <dbReference type="ARBA" id="ARBA00022598"/>
    </source>
</evidence>
<dbReference type="SUPFAM" id="SSF52540">
    <property type="entry name" value="P-loop containing nucleoside triphosphate hydrolases"/>
    <property type="match status" value="1"/>
</dbReference>
<evidence type="ECO:0000256" key="7">
    <source>
        <dbReference type="ARBA" id="ARBA00022840"/>
    </source>
</evidence>
<dbReference type="PANTHER" id="PTHR43873:SF1">
    <property type="entry name" value="COBYRINATE A,C-DIAMIDE SYNTHASE"/>
    <property type="match status" value="1"/>
</dbReference>
<dbReference type="Gene3D" id="3.40.50.300">
    <property type="entry name" value="P-loop containing nucleotide triphosphate hydrolases"/>
    <property type="match status" value="2"/>
</dbReference>
<organism evidence="12 13">
    <name type="scientific">Vibrio panuliri</name>
    <dbReference type="NCBI Taxonomy" id="1381081"/>
    <lineage>
        <taxon>Bacteria</taxon>
        <taxon>Pseudomonadati</taxon>
        <taxon>Pseudomonadota</taxon>
        <taxon>Gammaproteobacteria</taxon>
        <taxon>Vibrionales</taxon>
        <taxon>Vibrionaceae</taxon>
        <taxon>Vibrio</taxon>
    </lineage>
</organism>
<dbReference type="InterPro" id="IPR004484">
    <property type="entry name" value="CbiA/CobB_synth"/>
</dbReference>
<name>A0A1Q9HJF6_9VIBR</name>
<dbReference type="InterPro" id="IPR029062">
    <property type="entry name" value="Class_I_gatase-like"/>
</dbReference>
<feature type="domain" description="CobB/CobQ-like glutamine amidotransferase" evidence="11">
    <location>
        <begin position="246"/>
        <end position="427"/>
    </location>
</feature>
<evidence type="ECO:0000313" key="13">
    <source>
        <dbReference type="Proteomes" id="UP000186313"/>
    </source>
</evidence>
<dbReference type="PROSITE" id="PS51274">
    <property type="entry name" value="GATASE_COBBQ"/>
    <property type="match status" value="1"/>
</dbReference>
<keyword evidence="6" id="KW-0547">Nucleotide-binding</keyword>
<proteinExistence type="inferred from homology"/>
<dbReference type="GO" id="GO:0009236">
    <property type="term" value="P:cobalamin biosynthetic process"/>
    <property type="evidence" value="ECO:0007669"/>
    <property type="project" value="UniProtKB-KW"/>
</dbReference>
<dbReference type="InterPro" id="IPR011698">
    <property type="entry name" value="GATase_3"/>
</dbReference>
<dbReference type="RefSeq" id="WP_075708049.1">
    <property type="nucleotide sequence ID" value="NZ_MJMJ01000012.1"/>
</dbReference>
<evidence type="ECO:0000259" key="11">
    <source>
        <dbReference type="Pfam" id="PF07685"/>
    </source>
</evidence>
<keyword evidence="9" id="KW-0315">Glutamine amidotransferase</keyword>
<keyword evidence="5" id="KW-0436">Ligase</keyword>
<evidence type="ECO:0000259" key="10">
    <source>
        <dbReference type="Pfam" id="PF01656"/>
    </source>
</evidence>
<comment type="similarity">
    <text evidence="3">Belongs to the CobB/CobQ family. CobQ subfamily.</text>
</comment>
<feature type="domain" description="CobQ/CobB/MinD/ParA nucleotide binding" evidence="10">
    <location>
        <begin position="16"/>
        <end position="194"/>
    </location>
</feature>
<dbReference type="NCBIfam" id="NF002204">
    <property type="entry name" value="PRK01077.1"/>
    <property type="match status" value="1"/>
</dbReference>
<comment type="pathway">
    <text evidence="2">Cofactor biosynthesis; adenosylcobalamin biosynthesis.</text>
</comment>
<evidence type="ECO:0000256" key="4">
    <source>
        <dbReference type="ARBA" id="ARBA00022573"/>
    </source>
</evidence>
<protein>
    <submittedName>
        <fullName evidence="12">Cobyrinic acid a,c-diamide synthase</fullName>
    </submittedName>
</protein>
<keyword evidence="8" id="KW-0460">Magnesium</keyword>
<dbReference type="Pfam" id="PF01656">
    <property type="entry name" value="CbiA"/>
    <property type="match status" value="1"/>
</dbReference>
<dbReference type="Proteomes" id="UP000186313">
    <property type="component" value="Unassembled WGS sequence"/>
</dbReference>
<dbReference type="Pfam" id="PF07685">
    <property type="entry name" value="GATase_3"/>
    <property type="match status" value="1"/>
</dbReference>
<dbReference type="NCBIfam" id="TIGR00379">
    <property type="entry name" value="cobB"/>
    <property type="match status" value="1"/>
</dbReference>
<evidence type="ECO:0000256" key="3">
    <source>
        <dbReference type="ARBA" id="ARBA00006205"/>
    </source>
</evidence>
<evidence type="ECO:0000256" key="8">
    <source>
        <dbReference type="ARBA" id="ARBA00022842"/>
    </source>
</evidence>
<dbReference type="STRING" id="1381081.BIY22_05430"/>
<evidence type="ECO:0000256" key="9">
    <source>
        <dbReference type="ARBA" id="ARBA00022962"/>
    </source>
</evidence>
<dbReference type="OrthoDB" id="9764035at2"/>
<gene>
    <name evidence="12" type="ORF">BIY22_05430</name>
</gene>
<evidence type="ECO:0000256" key="6">
    <source>
        <dbReference type="ARBA" id="ARBA00022741"/>
    </source>
</evidence>
<evidence type="ECO:0000256" key="2">
    <source>
        <dbReference type="ARBA" id="ARBA00004953"/>
    </source>
</evidence>
<dbReference type="CDD" id="cd05388">
    <property type="entry name" value="CobB_N"/>
    <property type="match status" value="1"/>
</dbReference>
<keyword evidence="7" id="KW-0067">ATP-binding</keyword>